<evidence type="ECO:0000313" key="2">
    <source>
        <dbReference type="Proteomes" id="UP000186323"/>
    </source>
</evidence>
<reference evidence="2" key="1">
    <citation type="submission" date="2016-10" db="EMBL/GenBank/DDBJ databases">
        <authorList>
            <person name="Wegmann U."/>
        </authorList>
    </citation>
    <scope>NUCLEOTIDE SEQUENCE [LARGE SCALE GENOMIC DNA]</scope>
</reference>
<name>A0A1K1LCB8_9BACT</name>
<dbReference type="Pfam" id="PF09684">
    <property type="entry name" value="Tail_P2_I"/>
    <property type="match status" value="1"/>
</dbReference>
<accession>A0A1K1LCB8</accession>
<dbReference type="RefSeq" id="WP_072332575.1">
    <property type="nucleotide sequence ID" value="NZ_LT630450.1"/>
</dbReference>
<dbReference type="InterPro" id="IPR006521">
    <property type="entry name" value="Tail_protein_I"/>
</dbReference>
<dbReference type="EMBL" id="LT630450">
    <property type="protein sequence ID" value="SFV72355.1"/>
    <property type="molecule type" value="Genomic_DNA"/>
</dbReference>
<organism evidence="1 2">
    <name type="scientific">Desulfovibrio piger</name>
    <dbReference type="NCBI Taxonomy" id="901"/>
    <lineage>
        <taxon>Bacteria</taxon>
        <taxon>Pseudomonadati</taxon>
        <taxon>Thermodesulfobacteriota</taxon>
        <taxon>Desulfovibrionia</taxon>
        <taxon>Desulfovibrionales</taxon>
        <taxon>Desulfovibrionaceae</taxon>
        <taxon>Desulfovibrio</taxon>
    </lineage>
</organism>
<sequence length="430" mass="48399">MSEFWKYFHDILAWPLIHAPGPLQGLVRGMAHALDETRDDVVYFRRQWFPALCEPGLVSAFGASRGLVRSPVESDAQFRTRVVNAWRWHMLGGKQQGLPEILAAYGYHVEAIENMRQFAPTRWAEFMVRLETPPHYGDQQAQLDSLAHLVWLIQEYKPARSFFFRIYNDTNDRRPIIPGIGPKLGSGILSFWSGTTDPGVGDGDVVIAFGVKISLFGPPLLDGSPLWGLTELLTLYGPRRVNNFVLSVSRLSDTFIRRNPFVMSEVVSIGSGEDVYFSASWNDGSWDDRPWERWEGFTRYIPPFELGIRHTARSQLETGLSRLSGINERLGGVRRIVLARGVNRLGDLRLGNHGPVRTPVCLWAYEAERRSMGELAFPGAVPGQCWGSETMVQVGHSPWLNAGTWEEEGGWNDAAWDTIHACMGISITEE</sequence>
<evidence type="ECO:0000313" key="1">
    <source>
        <dbReference type="EMBL" id="SFV72355.1"/>
    </source>
</evidence>
<dbReference type="KEGG" id="dpg:DESPIGER_0465"/>
<gene>
    <name evidence="1" type="ORF">DESPIGER_0465</name>
</gene>
<keyword evidence="2" id="KW-1185">Reference proteome</keyword>
<protein>
    <submittedName>
        <fullName evidence="1">Uncharacterized protein</fullName>
    </submittedName>
</protein>
<dbReference type="Proteomes" id="UP000186323">
    <property type="component" value="Chromosome I"/>
</dbReference>
<dbReference type="AlphaFoldDB" id="A0A1K1LCB8"/>
<proteinExistence type="predicted"/>
<dbReference type="OrthoDB" id="5461175at2"/>